<dbReference type="Pfam" id="PF04461">
    <property type="entry name" value="YajQ"/>
    <property type="match status" value="1"/>
</dbReference>
<keyword evidence="5" id="KW-1185">Reference proteome</keyword>
<gene>
    <name evidence="4" type="ORF">AACH11_05405</name>
</gene>
<dbReference type="PANTHER" id="PTHR30476">
    <property type="entry name" value="UPF0234 PROTEIN YAJQ"/>
    <property type="match status" value="1"/>
</dbReference>
<evidence type="ECO:0000313" key="4">
    <source>
        <dbReference type="EMBL" id="MEK8025392.1"/>
    </source>
</evidence>
<dbReference type="EMBL" id="JBBUTF010000004">
    <property type="protein sequence ID" value="MEK8025392.1"/>
    <property type="molecule type" value="Genomic_DNA"/>
</dbReference>
<dbReference type="RefSeq" id="WP_341373175.1">
    <property type="nucleotide sequence ID" value="NZ_JBBUTF010000004.1"/>
</dbReference>
<comment type="similarity">
    <text evidence="2 3">Belongs to the YajQ family.</text>
</comment>
<reference evidence="4 5" key="1">
    <citation type="submission" date="2024-04" db="EMBL/GenBank/DDBJ databases">
        <title>Novel species of the genus Ideonella isolated from streams.</title>
        <authorList>
            <person name="Lu H."/>
        </authorList>
    </citation>
    <scope>NUCLEOTIDE SEQUENCE [LARGE SCALE GENOMIC DNA]</scope>
    <source>
        <strain evidence="4 5">BYS139W</strain>
    </source>
</reference>
<protein>
    <recommendedName>
        <fullName evidence="3">Nucleotide-binding protein AACH11_05405</fullName>
    </recommendedName>
</protein>
<evidence type="ECO:0000313" key="5">
    <source>
        <dbReference type="Proteomes" id="UP001368500"/>
    </source>
</evidence>
<dbReference type="InterPro" id="IPR007551">
    <property type="entry name" value="YajQ/Smlt4090-like"/>
</dbReference>
<keyword evidence="1 3" id="KW-0547">Nucleotide-binding</keyword>
<evidence type="ECO:0000256" key="3">
    <source>
        <dbReference type="HAMAP-Rule" id="MF_00632"/>
    </source>
</evidence>
<dbReference type="PANTHER" id="PTHR30476:SF0">
    <property type="entry name" value="UPF0234 PROTEIN YAJQ"/>
    <property type="match status" value="1"/>
</dbReference>
<dbReference type="Gene3D" id="3.30.70.860">
    <property type="match status" value="1"/>
</dbReference>
<evidence type="ECO:0000256" key="1">
    <source>
        <dbReference type="ARBA" id="ARBA00022741"/>
    </source>
</evidence>
<dbReference type="Proteomes" id="UP001368500">
    <property type="component" value="Unassembled WGS sequence"/>
</dbReference>
<comment type="caution">
    <text evidence="4">The sequence shown here is derived from an EMBL/GenBank/DDBJ whole genome shotgun (WGS) entry which is preliminary data.</text>
</comment>
<proteinExistence type="inferred from homology"/>
<dbReference type="CDD" id="cd11740">
    <property type="entry name" value="YajQ_like"/>
    <property type="match status" value="1"/>
</dbReference>
<dbReference type="HAMAP" id="MF_00632">
    <property type="entry name" value="UPF0234"/>
    <property type="match status" value="1"/>
</dbReference>
<dbReference type="InterPro" id="IPR035570">
    <property type="entry name" value="UPF0234_N"/>
</dbReference>
<dbReference type="NCBIfam" id="NF003819">
    <property type="entry name" value="PRK05412.1"/>
    <property type="match status" value="1"/>
</dbReference>
<dbReference type="InterPro" id="IPR036183">
    <property type="entry name" value="YajQ-like_sf"/>
</dbReference>
<accession>A0ABU9B691</accession>
<name>A0ABU9B691_9BURK</name>
<dbReference type="Gene3D" id="3.30.70.990">
    <property type="entry name" value="YajQ-like, domain 2"/>
    <property type="match status" value="1"/>
</dbReference>
<organism evidence="4 5">
    <name type="scientific">Pseudaquabacterium rugosum</name>
    <dbReference type="NCBI Taxonomy" id="2984194"/>
    <lineage>
        <taxon>Bacteria</taxon>
        <taxon>Pseudomonadati</taxon>
        <taxon>Pseudomonadota</taxon>
        <taxon>Betaproteobacteria</taxon>
        <taxon>Burkholderiales</taxon>
        <taxon>Sphaerotilaceae</taxon>
        <taxon>Pseudaquabacterium</taxon>
    </lineage>
</organism>
<dbReference type="InterPro" id="IPR035571">
    <property type="entry name" value="UPF0234-like_C"/>
</dbReference>
<dbReference type="SUPFAM" id="SSF89963">
    <property type="entry name" value="YajQ-like"/>
    <property type="match status" value="2"/>
</dbReference>
<evidence type="ECO:0000256" key="2">
    <source>
        <dbReference type="ARBA" id="ARBA00093450"/>
    </source>
</evidence>
<sequence>MPSFDTVLEPDLVELRNAVDQSNKEIGTRFDFKGSSARIESTEKGKERTLELHGDSDFQIDQVKDILLAKLTKRGVDIRFLKLDGKLEKMGGDKVRLMVPVKQGVDAENAKKIQQAIKASKLKVQAAIQGDTVRVTGGKRDDLQAAIALLRKDITDLPLSFNNFRD</sequence>
<comment type="function">
    <text evidence="3">Nucleotide-binding protein.</text>
</comment>